<name>A0A1P8U9E2_9MICO</name>
<feature type="compositionally biased region" description="Low complexity" evidence="1">
    <location>
        <begin position="48"/>
        <end position="58"/>
    </location>
</feature>
<evidence type="ECO:0000256" key="1">
    <source>
        <dbReference type="SAM" id="MobiDB-lite"/>
    </source>
</evidence>
<organism evidence="2 3">
    <name type="scientific">Microbacterium aurum</name>
    <dbReference type="NCBI Taxonomy" id="36805"/>
    <lineage>
        <taxon>Bacteria</taxon>
        <taxon>Bacillati</taxon>
        <taxon>Actinomycetota</taxon>
        <taxon>Actinomycetes</taxon>
        <taxon>Micrococcales</taxon>
        <taxon>Microbacteriaceae</taxon>
        <taxon>Microbacterium</taxon>
    </lineage>
</organism>
<protein>
    <submittedName>
        <fullName evidence="2">Uncharacterized protein</fullName>
    </submittedName>
</protein>
<dbReference type="KEGG" id="maur:BOH66_11295"/>
<accession>A0A1P8U9E2</accession>
<dbReference type="STRING" id="36805.BOH66_11295"/>
<reference evidence="2 3" key="1">
    <citation type="submission" date="2016-12" db="EMBL/GenBank/DDBJ databases">
        <title>Complete genome sequence of Microbacterium aurum KACC 15219.</title>
        <authorList>
            <person name="Jung Y."/>
            <person name="Shin J.-H."/>
            <person name="Lee Y.-J."/>
            <person name="Yi H."/>
            <person name="Bahn Y.-S."/>
            <person name="Kim J.F."/>
            <person name="Lee D.-W."/>
        </authorList>
    </citation>
    <scope>NUCLEOTIDE SEQUENCE [LARGE SCALE GENOMIC DNA]</scope>
    <source>
        <strain evidence="2 3">KACC 15219</strain>
    </source>
</reference>
<dbReference type="EMBL" id="CP018762">
    <property type="protein sequence ID" value="APZ34764.1"/>
    <property type="molecule type" value="Genomic_DNA"/>
</dbReference>
<sequence>MQLHQGILVLAPGEGVSDVGLAGWQLTAAGLVLLLPALLIDGVPHVPPRSSRWSPASSHPRERKTTSNHESRRMECEREDPRSAIDTEENHCPFARACPMTRAASGNAVGLGPEHLRRR</sequence>
<keyword evidence="3" id="KW-1185">Reference proteome</keyword>
<feature type="compositionally biased region" description="Basic and acidic residues" evidence="1">
    <location>
        <begin position="59"/>
        <end position="88"/>
    </location>
</feature>
<dbReference type="Proteomes" id="UP000187185">
    <property type="component" value="Chromosome"/>
</dbReference>
<evidence type="ECO:0000313" key="3">
    <source>
        <dbReference type="Proteomes" id="UP000187185"/>
    </source>
</evidence>
<proteinExistence type="predicted"/>
<feature type="region of interest" description="Disordered" evidence="1">
    <location>
        <begin position="46"/>
        <end position="88"/>
    </location>
</feature>
<gene>
    <name evidence="2" type="ORF">BOH66_11295</name>
</gene>
<evidence type="ECO:0000313" key="2">
    <source>
        <dbReference type="EMBL" id="APZ34764.1"/>
    </source>
</evidence>
<dbReference type="AlphaFoldDB" id="A0A1P8U9E2"/>